<evidence type="ECO:0000313" key="4">
    <source>
        <dbReference type="Proteomes" id="UP000308632"/>
    </source>
</evidence>
<sequence length="166" mass="18081">MAPNSSTRCSTSDGRIHMIECVRAVLLTPADRLLLIRRTWPGGVPYWTLPGGHVEPDDRDLRAALSREVCEETGGVPDILGRLLTFDDTHQRDHVYLARIARWSESGRTGPEIDDPDHGTYQLDEIAHASAALSPLPLLPEAVATFLQRTAAAGQDLAVLADPTVP</sequence>
<dbReference type="Gene3D" id="3.90.79.10">
    <property type="entry name" value="Nucleoside Triphosphate Pyrophosphohydrolase"/>
    <property type="match status" value="1"/>
</dbReference>
<dbReference type="InterPro" id="IPR000086">
    <property type="entry name" value="NUDIX_hydrolase_dom"/>
</dbReference>
<dbReference type="PANTHER" id="PTHR43736:SF1">
    <property type="entry name" value="DIHYDRONEOPTERIN TRIPHOSPHATE DIPHOSPHATASE"/>
    <property type="match status" value="1"/>
</dbReference>
<proteinExistence type="inferred from homology"/>
<feature type="domain" description="Nudix hydrolase" evidence="2">
    <location>
        <begin position="17"/>
        <end position="156"/>
    </location>
</feature>
<dbReference type="InterPro" id="IPR015797">
    <property type="entry name" value="NUDIX_hydrolase-like_dom_sf"/>
</dbReference>
<organism evidence="3 4">
    <name type="scientific">Streptomyces galbus</name>
    <dbReference type="NCBI Taxonomy" id="33898"/>
    <lineage>
        <taxon>Bacteria</taxon>
        <taxon>Bacillati</taxon>
        <taxon>Actinomycetota</taxon>
        <taxon>Actinomycetes</taxon>
        <taxon>Kitasatosporales</taxon>
        <taxon>Streptomycetaceae</taxon>
        <taxon>Streptomyces</taxon>
    </lineage>
</organism>
<comment type="similarity">
    <text evidence="1">Belongs to the Nudix hydrolase family.</text>
</comment>
<accession>A0A4U5X206</accession>
<evidence type="ECO:0000313" key="3">
    <source>
        <dbReference type="EMBL" id="TKT09024.1"/>
    </source>
</evidence>
<dbReference type="EMBL" id="SZPR01000012">
    <property type="protein sequence ID" value="TKT09024.1"/>
    <property type="molecule type" value="Genomic_DNA"/>
</dbReference>
<evidence type="ECO:0000256" key="1">
    <source>
        <dbReference type="ARBA" id="ARBA00005582"/>
    </source>
</evidence>
<keyword evidence="3" id="KW-0378">Hydrolase</keyword>
<comment type="caution">
    <text evidence="3">The sequence shown here is derived from an EMBL/GenBank/DDBJ whole genome shotgun (WGS) entry which is preliminary data.</text>
</comment>
<protein>
    <submittedName>
        <fullName evidence="3">NUDIX hydrolase</fullName>
    </submittedName>
</protein>
<dbReference type="SUPFAM" id="SSF55811">
    <property type="entry name" value="Nudix"/>
    <property type="match status" value="1"/>
</dbReference>
<dbReference type="AlphaFoldDB" id="A0A4U5X206"/>
<reference evidence="3 4" key="1">
    <citation type="submission" date="2019-04" db="EMBL/GenBank/DDBJ databases">
        <title>Streptomyces lasaliensis sp.nov., an Actinomycete isolated from soil which produces the polyether antibiotic lasalocid.</title>
        <authorList>
            <person name="Erwin G."/>
            <person name="Haber C."/>
        </authorList>
    </citation>
    <scope>NUCLEOTIDE SEQUENCE [LARGE SCALE GENOMIC DNA]</scope>
    <source>
        <strain evidence="3 4">DSM 40089</strain>
    </source>
</reference>
<dbReference type="GO" id="GO:0016787">
    <property type="term" value="F:hydrolase activity"/>
    <property type="evidence" value="ECO:0007669"/>
    <property type="project" value="UniProtKB-KW"/>
</dbReference>
<evidence type="ECO:0000259" key="2">
    <source>
        <dbReference type="PROSITE" id="PS51462"/>
    </source>
</evidence>
<gene>
    <name evidence="3" type="ORF">E4U92_15680</name>
</gene>
<dbReference type="Proteomes" id="UP000308632">
    <property type="component" value="Unassembled WGS sequence"/>
</dbReference>
<name>A0A4U5X206_STRGB</name>
<dbReference type="PROSITE" id="PS51462">
    <property type="entry name" value="NUDIX"/>
    <property type="match status" value="1"/>
</dbReference>
<dbReference type="PANTHER" id="PTHR43736">
    <property type="entry name" value="ADP-RIBOSE PYROPHOSPHATASE"/>
    <property type="match status" value="1"/>
</dbReference>
<dbReference type="Pfam" id="PF00293">
    <property type="entry name" value="NUDIX"/>
    <property type="match status" value="1"/>
</dbReference>